<protein>
    <recommendedName>
        <fullName evidence="1">RNA polymerase sigma-70 region 2 domain-containing protein</fullName>
    </recommendedName>
</protein>
<dbReference type="GO" id="GO:0003700">
    <property type="term" value="F:DNA-binding transcription factor activity"/>
    <property type="evidence" value="ECO:0007669"/>
    <property type="project" value="InterPro"/>
</dbReference>
<dbReference type="InterPro" id="IPR013325">
    <property type="entry name" value="RNA_pol_sigma_r2"/>
</dbReference>
<dbReference type="SUPFAM" id="SSF88946">
    <property type="entry name" value="Sigma2 domain of RNA polymerase sigma factors"/>
    <property type="match status" value="1"/>
</dbReference>
<name>A0A0N0ZNT0_THESC</name>
<comment type="caution">
    <text evidence="2">The sequence shown here is derived from an EMBL/GenBank/DDBJ whole genome shotgun (WGS) entry which is preliminary data.</text>
</comment>
<feature type="domain" description="RNA polymerase sigma-70 region 2" evidence="1">
    <location>
        <begin position="27"/>
        <end position="68"/>
    </location>
</feature>
<accession>A0A0N0ZNT0</accession>
<dbReference type="PATRIC" id="fig|37636.3.peg.312"/>
<dbReference type="Pfam" id="PF04542">
    <property type="entry name" value="Sigma70_r2"/>
    <property type="match status" value="1"/>
</dbReference>
<evidence type="ECO:0000313" key="2">
    <source>
        <dbReference type="EMBL" id="KPD31589.1"/>
    </source>
</evidence>
<organism evidence="2 3">
    <name type="scientific">Thermus scotoductus</name>
    <dbReference type="NCBI Taxonomy" id="37636"/>
    <lineage>
        <taxon>Bacteria</taxon>
        <taxon>Thermotogati</taxon>
        <taxon>Deinococcota</taxon>
        <taxon>Deinococci</taxon>
        <taxon>Thermales</taxon>
        <taxon>Thermaceae</taxon>
        <taxon>Thermus</taxon>
    </lineage>
</organism>
<sequence length="71" mass="8340">MNDKEEALLHCQLLRMARGEEEALEALYQTLAPWVFALIHRILKNPEVAKEVLQDTFLRVYQQAGRVRIYV</sequence>
<gene>
    <name evidence="2" type="ORF">AN926_06250</name>
</gene>
<dbReference type="Proteomes" id="UP000053099">
    <property type="component" value="Unassembled WGS sequence"/>
</dbReference>
<dbReference type="Gene3D" id="1.10.1740.10">
    <property type="match status" value="1"/>
</dbReference>
<proteinExistence type="predicted"/>
<dbReference type="GO" id="GO:0006352">
    <property type="term" value="P:DNA-templated transcription initiation"/>
    <property type="evidence" value="ECO:0007669"/>
    <property type="project" value="InterPro"/>
</dbReference>
<dbReference type="InterPro" id="IPR007627">
    <property type="entry name" value="RNA_pol_sigma70_r2"/>
</dbReference>
<dbReference type="EMBL" id="LJJR01000014">
    <property type="protein sequence ID" value="KPD31589.1"/>
    <property type="molecule type" value="Genomic_DNA"/>
</dbReference>
<evidence type="ECO:0000259" key="1">
    <source>
        <dbReference type="Pfam" id="PF04542"/>
    </source>
</evidence>
<reference evidence="2 3" key="1">
    <citation type="submission" date="2015-09" db="EMBL/GenBank/DDBJ databases">
        <title>Draft genome sequence of Thermus scotoductus strain K1 isolated from a geothermal spring in Nagorno-Karabakh, Armenia.</title>
        <authorList>
            <person name="Saghatelyan A."/>
            <person name="Poghosyan L."/>
            <person name="Panosyan H."/>
            <person name="Birkeland N.-K."/>
        </authorList>
    </citation>
    <scope>NUCLEOTIDE SEQUENCE [LARGE SCALE GENOMIC DNA]</scope>
    <source>
        <strain evidence="2 3">K1</strain>
    </source>
</reference>
<dbReference type="AlphaFoldDB" id="A0A0N0ZNT0"/>
<evidence type="ECO:0000313" key="3">
    <source>
        <dbReference type="Proteomes" id="UP000053099"/>
    </source>
</evidence>